<evidence type="ECO:0000259" key="3">
    <source>
        <dbReference type="PROSITE" id="PS51000"/>
    </source>
</evidence>
<dbReference type="PRINTS" id="PR00037">
    <property type="entry name" value="HTHLACR"/>
</dbReference>
<keyword evidence="5" id="KW-1185">Reference proteome</keyword>
<dbReference type="PROSITE" id="PS51000">
    <property type="entry name" value="HTH_DEOR_2"/>
    <property type="match status" value="1"/>
</dbReference>
<dbReference type="Pfam" id="PF00455">
    <property type="entry name" value="DeoRC"/>
    <property type="match status" value="1"/>
</dbReference>
<dbReference type="PANTHER" id="PTHR30363:SF44">
    <property type="entry name" value="AGA OPERON TRANSCRIPTIONAL REPRESSOR-RELATED"/>
    <property type="match status" value="1"/>
</dbReference>
<gene>
    <name evidence="4" type="ORF">ACFPIJ_53105</name>
</gene>
<keyword evidence="4" id="KW-0238">DNA-binding</keyword>
<organism evidence="4 5">
    <name type="scientific">Dactylosporangium cerinum</name>
    <dbReference type="NCBI Taxonomy" id="1434730"/>
    <lineage>
        <taxon>Bacteria</taxon>
        <taxon>Bacillati</taxon>
        <taxon>Actinomycetota</taxon>
        <taxon>Actinomycetes</taxon>
        <taxon>Micromonosporales</taxon>
        <taxon>Micromonosporaceae</taxon>
        <taxon>Dactylosporangium</taxon>
    </lineage>
</organism>
<dbReference type="SUPFAM" id="SSF100950">
    <property type="entry name" value="NagB/RpiA/CoA transferase-like"/>
    <property type="match status" value="1"/>
</dbReference>
<dbReference type="GO" id="GO:0003677">
    <property type="term" value="F:DNA binding"/>
    <property type="evidence" value="ECO:0007669"/>
    <property type="project" value="UniProtKB-KW"/>
</dbReference>
<evidence type="ECO:0000313" key="4">
    <source>
        <dbReference type="EMBL" id="MFC5006549.1"/>
    </source>
</evidence>
<dbReference type="PANTHER" id="PTHR30363">
    <property type="entry name" value="HTH-TYPE TRANSCRIPTIONAL REGULATOR SRLR-RELATED"/>
    <property type="match status" value="1"/>
</dbReference>
<sequence length="272" mass="27985">MHDRLDLTLRLVRGSGRLTLADLAGRLGVSEMTVRRDLDQLQEQGLVRRVRGGAVALDVPSDEAGFAVREQWQAATKARLARAAAELITPGGTVLLDAGTTTAAVAAALAARFGAGAGGAGPLTVAVLSLQAAVRLADQPGIRLLILGGESRAGERSLVGPLTLSALDQLRFDTFVMSIGAVHHELGWSEFDLDDAAVKRAALRRAGRTVVVADATKLGVQAFARVGPLDAADTFVTSGTAHAGAAATDTLAALRAAGVDVITTETPEEPSS</sequence>
<dbReference type="InterPro" id="IPR050313">
    <property type="entry name" value="Carb_Metab_HTH_regulators"/>
</dbReference>
<keyword evidence="2" id="KW-0804">Transcription</keyword>
<accession>A0ABV9WH31</accession>
<dbReference type="Proteomes" id="UP001595912">
    <property type="component" value="Unassembled WGS sequence"/>
</dbReference>
<evidence type="ECO:0000256" key="2">
    <source>
        <dbReference type="ARBA" id="ARBA00023163"/>
    </source>
</evidence>
<feature type="domain" description="HTH deoR-type" evidence="3">
    <location>
        <begin position="1"/>
        <end position="56"/>
    </location>
</feature>
<name>A0ABV9WH31_9ACTN</name>
<dbReference type="EMBL" id="JBHSIU010000105">
    <property type="protein sequence ID" value="MFC5006549.1"/>
    <property type="molecule type" value="Genomic_DNA"/>
</dbReference>
<dbReference type="Gene3D" id="1.10.10.10">
    <property type="entry name" value="Winged helix-like DNA-binding domain superfamily/Winged helix DNA-binding domain"/>
    <property type="match status" value="1"/>
</dbReference>
<dbReference type="SMART" id="SM00420">
    <property type="entry name" value="HTH_DEOR"/>
    <property type="match status" value="1"/>
</dbReference>
<dbReference type="Gene3D" id="3.40.50.1360">
    <property type="match status" value="1"/>
</dbReference>
<dbReference type="InterPro" id="IPR036390">
    <property type="entry name" value="WH_DNA-bd_sf"/>
</dbReference>
<reference evidence="5" key="1">
    <citation type="journal article" date="2019" name="Int. J. Syst. Evol. Microbiol.">
        <title>The Global Catalogue of Microorganisms (GCM) 10K type strain sequencing project: providing services to taxonomists for standard genome sequencing and annotation.</title>
        <authorList>
            <consortium name="The Broad Institute Genomics Platform"/>
            <consortium name="The Broad Institute Genome Sequencing Center for Infectious Disease"/>
            <person name="Wu L."/>
            <person name="Ma J."/>
        </authorList>
    </citation>
    <scope>NUCLEOTIDE SEQUENCE [LARGE SCALE GENOMIC DNA]</scope>
    <source>
        <strain evidence="5">CGMCC 4.7152</strain>
    </source>
</reference>
<dbReference type="InterPro" id="IPR014036">
    <property type="entry name" value="DeoR-like_C"/>
</dbReference>
<dbReference type="InterPro" id="IPR036388">
    <property type="entry name" value="WH-like_DNA-bd_sf"/>
</dbReference>
<keyword evidence="1" id="KW-0805">Transcription regulation</keyword>
<evidence type="ECO:0000313" key="5">
    <source>
        <dbReference type="Proteomes" id="UP001595912"/>
    </source>
</evidence>
<dbReference type="Pfam" id="PF08220">
    <property type="entry name" value="HTH_DeoR"/>
    <property type="match status" value="1"/>
</dbReference>
<proteinExistence type="predicted"/>
<dbReference type="InterPro" id="IPR037171">
    <property type="entry name" value="NagB/RpiA_transferase-like"/>
</dbReference>
<dbReference type="SMART" id="SM01134">
    <property type="entry name" value="DeoRC"/>
    <property type="match status" value="1"/>
</dbReference>
<dbReference type="InterPro" id="IPR001034">
    <property type="entry name" value="DeoR_HTH"/>
</dbReference>
<comment type="caution">
    <text evidence="4">The sequence shown here is derived from an EMBL/GenBank/DDBJ whole genome shotgun (WGS) entry which is preliminary data.</text>
</comment>
<protein>
    <submittedName>
        <fullName evidence="4">DeoR/GlpR family DNA-binding transcription regulator</fullName>
    </submittedName>
</protein>
<dbReference type="RefSeq" id="WP_380127179.1">
    <property type="nucleotide sequence ID" value="NZ_JBHSIU010000105.1"/>
</dbReference>
<dbReference type="SUPFAM" id="SSF46785">
    <property type="entry name" value="Winged helix' DNA-binding domain"/>
    <property type="match status" value="1"/>
</dbReference>
<evidence type="ECO:0000256" key="1">
    <source>
        <dbReference type="ARBA" id="ARBA00023015"/>
    </source>
</evidence>